<gene>
    <name evidence="2" type="ORF">CFIO01_09922</name>
</gene>
<accession>A0A010RBV2</accession>
<comment type="caution">
    <text evidence="2">The sequence shown here is derived from an EMBL/GenBank/DDBJ whole genome shotgun (WGS) entry which is preliminary data.</text>
</comment>
<dbReference type="EMBL" id="JARH01000026">
    <property type="protein sequence ID" value="EXF86145.1"/>
    <property type="molecule type" value="Genomic_DNA"/>
</dbReference>
<dbReference type="AlphaFoldDB" id="A0A010RBV2"/>
<name>A0A010RBV2_9PEZI</name>
<protein>
    <submittedName>
        <fullName evidence="2">Uncharacterized protein</fullName>
    </submittedName>
</protein>
<feature type="region of interest" description="Disordered" evidence="1">
    <location>
        <begin position="123"/>
        <end position="144"/>
    </location>
</feature>
<evidence type="ECO:0000313" key="3">
    <source>
        <dbReference type="Proteomes" id="UP000020467"/>
    </source>
</evidence>
<sequence>MPVWTVEIEILLSFSSLSLHPPQPARYLAASAVPRERVSSTIGEHPGPYIYHQRRSNSLILFEIPAEACRIRHLLGTAFLHRRTGAFVPARPAPFALLAPAMHRLRVPTSVALSPPVLNVLRPSSKHASQSRHSPAPLAHPIGK</sequence>
<dbReference type="KEGG" id="cfj:CFIO01_09922"/>
<proteinExistence type="predicted"/>
<dbReference type="Proteomes" id="UP000020467">
    <property type="component" value="Unassembled WGS sequence"/>
</dbReference>
<keyword evidence="3" id="KW-1185">Reference proteome</keyword>
<dbReference type="HOGENOM" id="CLU_1796311_0_0_1"/>
<evidence type="ECO:0000256" key="1">
    <source>
        <dbReference type="SAM" id="MobiDB-lite"/>
    </source>
</evidence>
<organism evidence="2 3">
    <name type="scientific">Colletotrichum fioriniae PJ7</name>
    <dbReference type="NCBI Taxonomy" id="1445577"/>
    <lineage>
        <taxon>Eukaryota</taxon>
        <taxon>Fungi</taxon>
        <taxon>Dikarya</taxon>
        <taxon>Ascomycota</taxon>
        <taxon>Pezizomycotina</taxon>
        <taxon>Sordariomycetes</taxon>
        <taxon>Hypocreomycetidae</taxon>
        <taxon>Glomerellales</taxon>
        <taxon>Glomerellaceae</taxon>
        <taxon>Colletotrichum</taxon>
        <taxon>Colletotrichum acutatum species complex</taxon>
    </lineage>
</organism>
<reference evidence="2 3" key="1">
    <citation type="submission" date="2014-02" db="EMBL/GenBank/DDBJ databases">
        <title>The genome sequence of Colletotrichum fioriniae PJ7.</title>
        <authorList>
            <person name="Baroncelli R."/>
            <person name="Thon M.R."/>
        </authorList>
    </citation>
    <scope>NUCLEOTIDE SEQUENCE [LARGE SCALE GENOMIC DNA]</scope>
    <source>
        <strain evidence="2 3">PJ7</strain>
    </source>
</reference>
<evidence type="ECO:0000313" key="2">
    <source>
        <dbReference type="EMBL" id="EXF86145.1"/>
    </source>
</evidence>